<keyword evidence="2" id="KW-0378">Hydrolase</keyword>
<gene>
    <name evidence="2" type="ORF">QGN29_03895</name>
</gene>
<dbReference type="Proteomes" id="UP001268683">
    <property type="component" value="Chromosome"/>
</dbReference>
<accession>A0AA52EJ84</accession>
<dbReference type="Gene3D" id="3.40.50.1820">
    <property type="entry name" value="alpha/beta hydrolase"/>
    <property type="match status" value="1"/>
</dbReference>
<protein>
    <submittedName>
        <fullName evidence="2">Dienelactone hydrolase family protein</fullName>
    </submittedName>
</protein>
<dbReference type="EMBL" id="CP123872">
    <property type="protein sequence ID" value="WND03514.1"/>
    <property type="molecule type" value="Genomic_DNA"/>
</dbReference>
<organism evidence="2 3">
    <name type="scientific">Temperatibacter marinus</name>
    <dbReference type="NCBI Taxonomy" id="1456591"/>
    <lineage>
        <taxon>Bacteria</taxon>
        <taxon>Pseudomonadati</taxon>
        <taxon>Pseudomonadota</taxon>
        <taxon>Alphaproteobacteria</taxon>
        <taxon>Kordiimonadales</taxon>
        <taxon>Temperatibacteraceae</taxon>
        <taxon>Temperatibacter</taxon>
    </lineage>
</organism>
<dbReference type="GO" id="GO:0016787">
    <property type="term" value="F:hydrolase activity"/>
    <property type="evidence" value="ECO:0007669"/>
    <property type="project" value="UniProtKB-KW"/>
</dbReference>
<dbReference type="KEGG" id="tmk:QGN29_03895"/>
<name>A0AA52EJ84_9PROT</name>
<evidence type="ECO:0000313" key="3">
    <source>
        <dbReference type="Proteomes" id="UP001268683"/>
    </source>
</evidence>
<reference evidence="2" key="1">
    <citation type="submission" date="2023-04" db="EMBL/GenBank/DDBJ databases">
        <title>Complete genome sequence of Temperatibacter marinus.</title>
        <authorList>
            <person name="Rong J.-C."/>
            <person name="Yi M.-L."/>
            <person name="Zhao Q."/>
        </authorList>
    </citation>
    <scope>NUCLEOTIDE SEQUENCE</scope>
    <source>
        <strain evidence="2">NBRC 110045</strain>
    </source>
</reference>
<dbReference type="Pfam" id="PF01738">
    <property type="entry name" value="DLH"/>
    <property type="match status" value="1"/>
</dbReference>
<evidence type="ECO:0000259" key="1">
    <source>
        <dbReference type="Pfam" id="PF01738"/>
    </source>
</evidence>
<dbReference type="InterPro" id="IPR002925">
    <property type="entry name" value="Dienelactn_hydro"/>
</dbReference>
<dbReference type="PANTHER" id="PTHR46623:SF6">
    <property type="entry name" value="ALPHA_BETA-HYDROLASES SUPERFAMILY PROTEIN"/>
    <property type="match status" value="1"/>
</dbReference>
<keyword evidence="3" id="KW-1185">Reference proteome</keyword>
<evidence type="ECO:0000313" key="2">
    <source>
        <dbReference type="EMBL" id="WND03514.1"/>
    </source>
</evidence>
<proteinExistence type="predicted"/>
<dbReference type="AlphaFoldDB" id="A0AA52EJ84"/>
<dbReference type="InterPro" id="IPR029058">
    <property type="entry name" value="AB_hydrolase_fold"/>
</dbReference>
<dbReference type="InterPro" id="IPR051049">
    <property type="entry name" value="Dienelactone_hydrolase-like"/>
</dbReference>
<dbReference type="PANTHER" id="PTHR46623">
    <property type="entry name" value="CARBOXYMETHYLENEBUTENOLIDASE-RELATED"/>
    <property type="match status" value="1"/>
</dbReference>
<sequence>MFKIVKLIILLLAAYGVYALWPEAELTVDVYSVTDFEHHPDGKVGFPSFNAMSGMEIQAGGNESVQQTSGGILVLPELASSENKVPAVVILHGSGGEWSGRSLYLANRLARHGIAALSIETFQARELNYSDSYTDRLNKAPIFTQIADGAMALKALQNHPFIHGDKIAVTGFSLGAASALYLMFEPVLENILGKEGPRFSAYASFYAGCSFDFEDFRPEGSPVLIMMGEKDESMSVKRCQSFRKKLKSYNIHSSLIVYPGAAHGWELPKPMAFDEGAWVTKDCEMKWMKDGQTIEQTTGQSMDSKLGAIRALLGCADQSGYTMGEHRPTKEQSWIDFHSFLIKTWQKQEE</sequence>
<dbReference type="SUPFAM" id="SSF53474">
    <property type="entry name" value="alpha/beta-Hydrolases"/>
    <property type="match status" value="1"/>
</dbReference>
<dbReference type="RefSeq" id="WP_310799367.1">
    <property type="nucleotide sequence ID" value="NZ_CP123872.1"/>
</dbReference>
<feature type="domain" description="Dienelactone hydrolase" evidence="1">
    <location>
        <begin position="80"/>
        <end position="271"/>
    </location>
</feature>